<dbReference type="PROSITE" id="PS51154">
    <property type="entry name" value="MACRO"/>
    <property type="match status" value="1"/>
</dbReference>
<evidence type="ECO:0000259" key="2">
    <source>
        <dbReference type="PROSITE" id="PS51154"/>
    </source>
</evidence>
<sequence>MTAIQYLKGDATSPQAKGTKIIAHICNDIGGWGKGFVLAVSRRWETPEKEYRHWHRFRSENNFALGEVQIVQVEKYMYVANMIGQKGIKTGSNGVPVRYEAIEKCLETLADKASELNASVHMPRIGCGLAGGKWEKIEPLIEKTLLNNNVEVYVYDFD</sequence>
<dbReference type="InterPro" id="IPR043472">
    <property type="entry name" value="Macro_dom-like"/>
</dbReference>
<dbReference type="SMART" id="SM00506">
    <property type="entry name" value="A1pp"/>
    <property type="match status" value="1"/>
</dbReference>
<reference evidence="4" key="1">
    <citation type="submission" date="2016-07" db="EMBL/GenBank/DDBJ databases">
        <authorList>
            <person name="Florea S."/>
            <person name="Webb J.S."/>
            <person name="Jaromczyk J."/>
            <person name="Schardl C.L."/>
        </authorList>
    </citation>
    <scope>NUCLEOTIDE SEQUENCE [LARGE SCALE GENOMIC DNA]</scope>
    <source>
        <strain evidence="4">CC-VM-7</strain>
    </source>
</reference>
<dbReference type="CDD" id="cd02901">
    <property type="entry name" value="Macro_Poa1p-like"/>
    <property type="match status" value="1"/>
</dbReference>
<dbReference type="Gene3D" id="3.40.220.10">
    <property type="entry name" value="Leucine Aminopeptidase, subunit E, domain 1"/>
    <property type="match status" value="1"/>
</dbReference>
<dbReference type="EMBL" id="MAYG01000012">
    <property type="protein sequence ID" value="OCA71214.1"/>
    <property type="molecule type" value="Genomic_DNA"/>
</dbReference>
<dbReference type="SUPFAM" id="SSF52949">
    <property type="entry name" value="Macro domain-like"/>
    <property type="match status" value="1"/>
</dbReference>
<protein>
    <submittedName>
        <fullName evidence="3">Appr-1-p processing protein</fullName>
    </submittedName>
</protein>
<comment type="caution">
    <text evidence="3">The sequence shown here is derived from an EMBL/GenBank/DDBJ whole genome shotgun (WGS) entry which is preliminary data.</text>
</comment>
<dbReference type="GO" id="GO:0140291">
    <property type="term" value="P:peptidyl-glutamate ADP-deribosylation"/>
    <property type="evidence" value="ECO:0007669"/>
    <property type="project" value="TreeGrafter"/>
</dbReference>
<dbReference type="Proteomes" id="UP000093432">
    <property type="component" value="Unassembled WGS sequence"/>
</dbReference>
<evidence type="ECO:0000313" key="3">
    <source>
        <dbReference type="EMBL" id="OCA71214.1"/>
    </source>
</evidence>
<gene>
    <name evidence="3" type="ORF">BBI00_15875</name>
</gene>
<evidence type="ECO:0000313" key="4">
    <source>
        <dbReference type="Proteomes" id="UP000093432"/>
    </source>
</evidence>
<organism evidence="3 4">
    <name type="scientific">Chryseobacterium arthrosphaerae</name>
    <dbReference type="NCBI Taxonomy" id="651561"/>
    <lineage>
        <taxon>Bacteria</taxon>
        <taxon>Pseudomonadati</taxon>
        <taxon>Bacteroidota</taxon>
        <taxon>Flavobacteriia</taxon>
        <taxon>Flavobacteriales</taxon>
        <taxon>Weeksellaceae</taxon>
        <taxon>Chryseobacterium group</taxon>
        <taxon>Chryseobacterium</taxon>
    </lineage>
</organism>
<dbReference type="GeneID" id="78303768"/>
<dbReference type="KEGG" id="carh:EGY05_21700"/>
<dbReference type="STRING" id="651561.BBI00_15875"/>
<dbReference type="Pfam" id="PF01661">
    <property type="entry name" value="Macro"/>
    <property type="match status" value="1"/>
</dbReference>
<proteinExistence type="predicted"/>
<comment type="catalytic activity">
    <reaction evidence="1">
        <text>an N-(ADP-alpha-D-ribosyl)-thymidine in DNA + H2O = a thymidine in DNA + ADP-D-ribose</text>
        <dbReference type="Rhea" id="RHEA:71655"/>
        <dbReference type="Rhea" id="RHEA-COMP:13556"/>
        <dbReference type="Rhea" id="RHEA-COMP:18051"/>
        <dbReference type="ChEBI" id="CHEBI:15377"/>
        <dbReference type="ChEBI" id="CHEBI:57967"/>
        <dbReference type="ChEBI" id="CHEBI:137386"/>
        <dbReference type="ChEBI" id="CHEBI:191199"/>
    </reaction>
    <physiologicalReaction direction="left-to-right" evidence="1">
        <dbReference type="Rhea" id="RHEA:71656"/>
    </physiologicalReaction>
</comment>
<dbReference type="InterPro" id="IPR050892">
    <property type="entry name" value="ADP-ribose_metab_enzymes"/>
</dbReference>
<name>A0A1B8ZI18_9FLAO</name>
<evidence type="ECO:0000256" key="1">
    <source>
        <dbReference type="ARBA" id="ARBA00035885"/>
    </source>
</evidence>
<dbReference type="RefSeq" id="WP_065399870.1">
    <property type="nucleotide sequence ID" value="NZ_CP033811.1"/>
</dbReference>
<feature type="domain" description="Macro" evidence="2">
    <location>
        <begin position="1"/>
        <end position="158"/>
    </location>
</feature>
<dbReference type="PANTHER" id="PTHR12521">
    <property type="entry name" value="PROTEIN C6ORF130"/>
    <property type="match status" value="1"/>
</dbReference>
<dbReference type="InterPro" id="IPR002589">
    <property type="entry name" value="Macro_dom"/>
</dbReference>
<dbReference type="OrthoDB" id="9780211at2"/>
<dbReference type="AlphaFoldDB" id="A0A1B8ZI18"/>
<accession>A0A1B8ZI18</accession>
<dbReference type="PANTHER" id="PTHR12521:SF0">
    <property type="entry name" value="ADP-RIBOSE GLYCOHYDROLASE OARD1"/>
    <property type="match status" value="1"/>
</dbReference>